<dbReference type="EMBL" id="BMPP01000001">
    <property type="protein sequence ID" value="GGK11548.1"/>
    <property type="molecule type" value="Genomic_DNA"/>
</dbReference>
<organism evidence="1 2">
    <name type="scientific">Deinococcus malanensis</name>
    <dbReference type="NCBI Taxonomy" id="1706855"/>
    <lineage>
        <taxon>Bacteria</taxon>
        <taxon>Thermotogati</taxon>
        <taxon>Deinococcota</taxon>
        <taxon>Deinococci</taxon>
        <taxon>Deinococcales</taxon>
        <taxon>Deinococcaceae</taxon>
        <taxon>Deinococcus</taxon>
    </lineage>
</organism>
<sequence>MLATLSSGEKTRWPYAGRLSVSITVYAPDRRRRDINNMPKDVLDLLTHGGVYRDDSQIDRLVIQRGAVGAGGCIEVEVLAL</sequence>
<name>A0ABQ2EJ89_9DEIO</name>
<evidence type="ECO:0000313" key="1">
    <source>
        <dbReference type="EMBL" id="GGK11548.1"/>
    </source>
</evidence>
<dbReference type="InterPro" id="IPR036614">
    <property type="entry name" value="RusA-like_sf"/>
</dbReference>
<accession>A0ABQ2EJ89</accession>
<proteinExistence type="predicted"/>
<reference evidence="2" key="1">
    <citation type="journal article" date="2019" name="Int. J. Syst. Evol. Microbiol.">
        <title>The Global Catalogue of Microorganisms (GCM) 10K type strain sequencing project: providing services to taxonomists for standard genome sequencing and annotation.</title>
        <authorList>
            <consortium name="The Broad Institute Genomics Platform"/>
            <consortium name="The Broad Institute Genome Sequencing Center for Infectious Disease"/>
            <person name="Wu L."/>
            <person name="Ma J."/>
        </authorList>
    </citation>
    <scope>NUCLEOTIDE SEQUENCE [LARGE SCALE GENOMIC DNA]</scope>
    <source>
        <strain evidence="2">JCM 30331</strain>
    </source>
</reference>
<evidence type="ECO:0000313" key="2">
    <source>
        <dbReference type="Proteomes" id="UP000647587"/>
    </source>
</evidence>
<dbReference type="Gene3D" id="3.30.1330.70">
    <property type="entry name" value="Holliday junction resolvase RusA"/>
    <property type="match status" value="1"/>
</dbReference>
<dbReference type="RefSeq" id="WP_189003522.1">
    <property type="nucleotide sequence ID" value="NZ_BMPP01000001.1"/>
</dbReference>
<keyword evidence="2" id="KW-1185">Reference proteome</keyword>
<dbReference type="Proteomes" id="UP000647587">
    <property type="component" value="Unassembled WGS sequence"/>
</dbReference>
<dbReference type="InterPro" id="IPR008822">
    <property type="entry name" value="Endonuclease_RusA-like"/>
</dbReference>
<dbReference type="SUPFAM" id="SSF103084">
    <property type="entry name" value="Holliday junction resolvase RusA"/>
    <property type="match status" value="1"/>
</dbReference>
<dbReference type="Pfam" id="PF05866">
    <property type="entry name" value="RusA"/>
    <property type="match status" value="1"/>
</dbReference>
<gene>
    <name evidence="1" type="ORF">GCM10008955_00990</name>
</gene>
<protein>
    <submittedName>
        <fullName evidence="1">Uncharacterized protein</fullName>
    </submittedName>
</protein>
<comment type="caution">
    <text evidence="1">The sequence shown here is derived from an EMBL/GenBank/DDBJ whole genome shotgun (WGS) entry which is preliminary data.</text>
</comment>